<sequence>MEHTSERRYPNNTELEHECSSTAGLAERMLCLLKPLLLAHQEAVLSRLDQVEQSVQEVSMDLEDLRTGFKIFFDEYRVEWDSNPGATRDQGYPKLPIRNNIPCDEYVKASLGPVNWANMIHALPHGSPRYESVSTADSNASEHEEEPRTPKPLHNAIPDSSYALKMSSESPNRPPRHLPLPTPSSSSPLISGACKLRHQLPSGFPRSLPDSSTMSSTSNTLQPIISEEDQQPPNANASLDPVNWTETINPLPNANPRSASVSTIDLNGQEHGEGPCTPKPLCDGAIHANAPIFKPKELVKLPHRFPLLTPSSLSPSVDRTHGHDLPLGFPRSPPDANNSTTLPSELQTIQVASDEEQKLSTSALATGDIAAAISHPPTNTLHLPHRTPPPVQLVTPPAGNHPTSSSPSTEDEDRMFSCFLNNEAMMMCTASAQEEPPSSSSPVAELSTFLEHTHATGTTAVPQPEPTAREGSVGSSEYDALAAESLLLADEHSHHDAQSPPIYHEDKHEHHDHLRTNGIRQPYIGLMSMKAEIQNTMSMSMVGTVDPTHIITHSPLSPLSSLSPSPEPQMFTSTHISAPVQSTRPKLLLKLNFEHRKSAATTRIRKRKPQPREGENEGVASTSTSEMRTERPTKRPKPSGSGVGELDKSTQAAIQAIAWPKKSEADNGFLRKVIQCDTCKHWYHYGCVGITRKEDGRLRPRAVFVCPVCEVHPKSALKRRPKKGKDSSICARHNCNRQQTESEYHVSRIIGRRNINADASGTAYRWLIKWSGYPVTKSTWETDDAISDPELLIKRFYQAVKREKGVEFDMSVKEPVLLKEAVKVGWL</sequence>
<feature type="domain" description="Chromo" evidence="5">
    <location>
        <begin position="744"/>
        <end position="798"/>
    </location>
</feature>
<dbReference type="AlphaFoldDB" id="A0A9P5ZL22"/>
<accession>A0A9P5ZL22</accession>
<dbReference type="SUPFAM" id="SSF57903">
    <property type="entry name" value="FYVE/PHD zinc finger"/>
    <property type="match status" value="1"/>
</dbReference>
<dbReference type="InterPro" id="IPR019787">
    <property type="entry name" value="Znf_PHD-finger"/>
</dbReference>
<comment type="caution">
    <text evidence="6">The sequence shown here is derived from an EMBL/GenBank/DDBJ whole genome shotgun (WGS) entry which is preliminary data.</text>
</comment>
<dbReference type="InterPro" id="IPR011011">
    <property type="entry name" value="Znf_FYVE_PHD"/>
</dbReference>
<reference evidence="6" key="1">
    <citation type="submission" date="2020-11" db="EMBL/GenBank/DDBJ databases">
        <authorList>
            <consortium name="DOE Joint Genome Institute"/>
            <person name="Ahrendt S."/>
            <person name="Riley R."/>
            <person name="Andreopoulos W."/>
            <person name="Labutti K."/>
            <person name="Pangilinan J."/>
            <person name="Ruiz-Duenas F.J."/>
            <person name="Barrasa J.M."/>
            <person name="Sanchez-Garcia M."/>
            <person name="Camarero S."/>
            <person name="Miyauchi S."/>
            <person name="Serrano A."/>
            <person name="Linde D."/>
            <person name="Babiker R."/>
            <person name="Drula E."/>
            <person name="Ayuso-Fernandez I."/>
            <person name="Pacheco R."/>
            <person name="Padilla G."/>
            <person name="Ferreira P."/>
            <person name="Barriuso J."/>
            <person name="Kellner H."/>
            <person name="Castanera R."/>
            <person name="Alfaro M."/>
            <person name="Ramirez L."/>
            <person name="Pisabarro A.G."/>
            <person name="Kuo A."/>
            <person name="Tritt A."/>
            <person name="Lipzen A."/>
            <person name="He G."/>
            <person name="Yan M."/>
            <person name="Ng V."/>
            <person name="Cullen D."/>
            <person name="Martin F."/>
            <person name="Rosso M.-N."/>
            <person name="Henrissat B."/>
            <person name="Hibbett D."/>
            <person name="Martinez A.T."/>
            <person name="Grigoriev I.V."/>
        </authorList>
    </citation>
    <scope>NUCLEOTIDE SEQUENCE</scope>
    <source>
        <strain evidence="6">ATCC 90797</strain>
    </source>
</reference>
<dbReference type="InterPro" id="IPR001965">
    <property type="entry name" value="Znf_PHD"/>
</dbReference>
<evidence type="ECO:0000256" key="2">
    <source>
        <dbReference type="ARBA" id="ARBA00022771"/>
    </source>
</evidence>
<evidence type="ECO:0000256" key="3">
    <source>
        <dbReference type="ARBA" id="ARBA00022833"/>
    </source>
</evidence>
<dbReference type="OrthoDB" id="436852at2759"/>
<organism evidence="6 7">
    <name type="scientific">Pleurotus eryngii</name>
    <name type="common">Boletus of the steppes</name>
    <dbReference type="NCBI Taxonomy" id="5323"/>
    <lineage>
        <taxon>Eukaryota</taxon>
        <taxon>Fungi</taxon>
        <taxon>Dikarya</taxon>
        <taxon>Basidiomycota</taxon>
        <taxon>Agaricomycotina</taxon>
        <taxon>Agaricomycetes</taxon>
        <taxon>Agaricomycetidae</taxon>
        <taxon>Agaricales</taxon>
        <taxon>Pleurotineae</taxon>
        <taxon>Pleurotaceae</taxon>
        <taxon>Pleurotus</taxon>
    </lineage>
</organism>
<dbReference type="Pfam" id="PF00628">
    <property type="entry name" value="PHD"/>
    <property type="match status" value="1"/>
</dbReference>
<keyword evidence="2" id="KW-0863">Zinc-finger</keyword>
<dbReference type="GO" id="GO:0008270">
    <property type="term" value="F:zinc ion binding"/>
    <property type="evidence" value="ECO:0007669"/>
    <property type="project" value="UniProtKB-KW"/>
</dbReference>
<dbReference type="CDD" id="cd15489">
    <property type="entry name" value="PHD_SF"/>
    <property type="match status" value="1"/>
</dbReference>
<evidence type="ECO:0000256" key="1">
    <source>
        <dbReference type="ARBA" id="ARBA00022723"/>
    </source>
</evidence>
<dbReference type="SUPFAM" id="SSF54160">
    <property type="entry name" value="Chromo domain-like"/>
    <property type="match status" value="1"/>
</dbReference>
<feature type="region of interest" description="Disordered" evidence="4">
    <location>
        <begin position="557"/>
        <end position="579"/>
    </location>
</feature>
<dbReference type="Proteomes" id="UP000807025">
    <property type="component" value="Unassembled WGS sequence"/>
</dbReference>
<evidence type="ECO:0000259" key="5">
    <source>
        <dbReference type="PROSITE" id="PS50013"/>
    </source>
</evidence>
<feature type="compositionally biased region" description="Polar residues" evidence="4">
    <location>
        <begin position="244"/>
        <end position="255"/>
    </location>
</feature>
<dbReference type="GO" id="GO:0006338">
    <property type="term" value="P:chromatin remodeling"/>
    <property type="evidence" value="ECO:0007669"/>
    <property type="project" value="UniProtKB-ARBA"/>
</dbReference>
<feature type="region of interest" description="Disordered" evidence="4">
    <location>
        <begin position="128"/>
        <end position="255"/>
    </location>
</feature>
<dbReference type="InterPro" id="IPR013083">
    <property type="entry name" value="Znf_RING/FYVE/PHD"/>
</dbReference>
<evidence type="ECO:0000256" key="4">
    <source>
        <dbReference type="SAM" id="MobiDB-lite"/>
    </source>
</evidence>
<dbReference type="EMBL" id="MU154678">
    <property type="protein sequence ID" value="KAF9489245.1"/>
    <property type="molecule type" value="Genomic_DNA"/>
</dbReference>
<protein>
    <recommendedName>
        <fullName evidence="5">Chromo domain-containing protein</fullName>
    </recommendedName>
</protein>
<dbReference type="Pfam" id="PF00385">
    <property type="entry name" value="Chromo"/>
    <property type="match status" value="1"/>
</dbReference>
<feature type="region of interest" description="Disordered" evidence="4">
    <location>
        <begin position="375"/>
        <end position="413"/>
    </location>
</feature>
<dbReference type="PROSITE" id="PS50013">
    <property type="entry name" value="CHROMO_2"/>
    <property type="match status" value="1"/>
</dbReference>
<dbReference type="Gene3D" id="2.40.50.40">
    <property type="match status" value="1"/>
</dbReference>
<dbReference type="SMART" id="SM00249">
    <property type="entry name" value="PHD"/>
    <property type="match status" value="1"/>
</dbReference>
<feature type="compositionally biased region" description="Polar residues" evidence="4">
    <location>
        <begin position="570"/>
        <end position="579"/>
    </location>
</feature>
<evidence type="ECO:0000313" key="7">
    <source>
        <dbReference type="Proteomes" id="UP000807025"/>
    </source>
</evidence>
<name>A0A9P5ZL22_PLEER</name>
<keyword evidence="7" id="KW-1185">Reference proteome</keyword>
<gene>
    <name evidence="6" type="ORF">BDN71DRAFT_1456415</name>
</gene>
<dbReference type="InterPro" id="IPR016197">
    <property type="entry name" value="Chromo-like_dom_sf"/>
</dbReference>
<feature type="region of interest" description="Disordered" evidence="4">
    <location>
        <begin position="598"/>
        <end position="649"/>
    </location>
</feature>
<feature type="compositionally biased region" description="Basic and acidic residues" evidence="4">
    <location>
        <begin position="140"/>
        <end position="149"/>
    </location>
</feature>
<evidence type="ECO:0000313" key="6">
    <source>
        <dbReference type="EMBL" id="KAF9489245.1"/>
    </source>
</evidence>
<feature type="compositionally biased region" description="Low complexity" evidence="4">
    <location>
        <begin position="211"/>
        <end position="220"/>
    </location>
</feature>
<dbReference type="InterPro" id="IPR023780">
    <property type="entry name" value="Chromo_domain"/>
</dbReference>
<proteinExistence type="predicted"/>
<keyword evidence="3" id="KW-0862">Zinc</keyword>
<dbReference type="InterPro" id="IPR000953">
    <property type="entry name" value="Chromo/chromo_shadow_dom"/>
</dbReference>
<keyword evidence="1" id="KW-0479">Metal-binding</keyword>
<dbReference type="Gene3D" id="3.30.40.10">
    <property type="entry name" value="Zinc/RING finger domain, C3HC4 (zinc finger)"/>
    <property type="match status" value="1"/>
</dbReference>